<dbReference type="Pfam" id="PF13599">
    <property type="entry name" value="Pentapeptide_4"/>
    <property type="match status" value="1"/>
</dbReference>
<name>A0A3M2L213_9NOCA</name>
<sequence>MRALAELPFAAHLEPASGPVADGDYECKRFNGDEYKEPDLRGIRFSESVLTDLTFAGGLLLHGRFHDVWQRNVTMTGTSLADTSWRDTELGECAWNGVEAPGAELRRVEFAGCKLDHVNFRGATLDKVVFRDCVLRDPDFAGARLSGVTFPGSRVEGLALTKATLKQVDFRGAHSIGVSAGFEALRGAIIDHEQLLSLAPTLAAALGLIVED</sequence>
<dbReference type="PANTHER" id="PTHR14136">
    <property type="entry name" value="BTB_POZ DOMAIN-CONTAINING PROTEIN KCTD9"/>
    <property type="match status" value="1"/>
</dbReference>
<dbReference type="AlphaFoldDB" id="A0A3M2L213"/>
<comment type="caution">
    <text evidence="1">The sequence shown here is derived from an EMBL/GenBank/DDBJ whole genome shotgun (WGS) entry which is preliminary data.</text>
</comment>
<gene>
    <name evidence="1" type="ORF">EBN03_29770</name>
</gene>
<dbReference type="Gene3D" id="2.160.20.80">
    <property type="entry name" value="E3 ubiquitin-protein ligase SopA"/>
    <property type="match status" value="1"/>
</dbReference>
<dbReference type="SUPFAM" id="SSF141571">
    <property type="entry name" value="Pentapeptide repeat-like"/>
    <property type="match status" value="1"/>
</dbReference>
<evidence type="ECO:0000313" key="1">
    <source>
        <dbReference type="EMBL" id="RMI28598.1"/>
    </source>
</evidence>
<dbReference type="OrthoDB" id="2579959at2"/>
<keyword evidence="2" id="KW-1185">Reference proteome</keyword>
<dbReference type="EMBL" id="RFFH01000020">
    <property type="protein sequence ID" value="RMI28598.1"/>
    <property type="molecule type" value="Genomic_DNA"/>
</dbReference>
<dbReference type="InterPro" id="IPR051082">
    <property type="entry name" value="Pentapeptide-BTB/POZ_domain"/>
</dbReference>
<dbReference type="Proteomes" id="UP000279275">
    <property type="component" value="Unassembled WGS sequence"/>
</dbReference>
<organism evidence="1 2">
    <name type="scientific">Nocardia stercoris</name>
    <dbReference type="NCBI Taxonomy" id="2483361"/>
    <lineage>
        <taxon>Bacteria</taxon>
        <taxon>Bacillati</taxon>
        <taxon>Actinomycetota</taxon>
        <taxon>Actinomycetes</taxon>
        <taxon>Mycobacteriales</taxon>
        <taxon>Nocardiaceae</taxon>
        <taxon>Nocardia</taxon>
    </lineage>
</organism>
<accession>A0A3M2L213</accession>
<reference evidence="1 2" key="1">
    <citation type="submission" date="2018-10" db="EMBL/GenBank/DDBJ databases">
        <title>Isolation from cow dung.</title>
        <authorList>
            <person name="Ling L."/>
        </authorList>
    </citation>
    <scope>NUCLEOTIDE SEQUENCE [LARGE SCALE GENOMIC DNA]</scope>
    <source>
        <strain evidence="1 2">NEAU-LL90</strain>
    </source>
</reference>
<dbReference type="PANTHER" id="PTHR14136:SF17">
    <property type="entry name" value="BTB_POZ DOMAIN-CONTAINING PROTEIN KCTD9"/>
    <property type="match status" value="1"/>
</dbReference>
<dbReference type="InterPro" id="IPR001646">
    <property type="entry name" value="5peptide_repeat"/>
</dbReference>
<evidence type="ECO:0000313" key="2">
    <source>
        <dbReference type="Proteomes" id="UP000279275"/>
    </source>
</evidence>
<protein>
    <submittedName>
        <fullName evidence="1">Pentapeptide repeat-containing protein</fullName>
    </submittedName>
</protein>
<dbReference type="RefSeq" id="WP_122191470.1">
    <property type="nucleotide sequence ID" value="NZ_RFFH01000020.1"/>
</dbReference>
<proteinExistence type="predicted"/>